<keyword evidence="4" id="KW-0808">Transferase</keyword>
<keyword evidence="6" id="KW-0472">Membrane</keyword>
<comment type="caution">
    <text evidence="8">The sequence shown here is derived from an EMBL/GenBank/DDBJ whole genome shotgun (WGS) entry which is preliminary data.</text>
</comment>
<accession>A0A433X8D2</accession>
<dbReference type="GO" id="GO:0005886">
    <property type="term" value="C:plasma membrane"/>
    <property type="evidence" value="ECO:0007669"/>
    <property type="project" value="TreeGrafter"/>
</dbReference>
<dbReference type="GO" id="GO:0000155">
    <property type="term" value="F:phosphorelay sensor kinase activity"/>
    <property type="evidence" value="ECO:0007669"/>
    <property type="project" value="InterPro"/>
</dbReference>
<dbReference type="Pfam" id="PF12860">
    <property type="entry name" value="PAS_7"/>
    <property type="match status" value="2"/>
</dbReference>
<dbReference type="PANTHER" id="PTHR43047:SF72">
    <property type="entry name" value="OSMOSENSING HISTIDINE PROTEIN KINASE SLN1"/>
    <property type="match status" value="1"/>
</dbReference>
<evidence type="ECO:0000256" key="2">
    <source>
        <dbReference type="ARBA" id="ARBA00012438"/>
    </source>
</evidence>
<dbReference type="PROSITE" id="PS50109">
    <property type="entry name" value="HIS_KIN"/>
    <property type="match status" value="1"/>
</dbReference>
<dbReference type="InterPro" id="IPR036890">
    <property type="entry name" value="HATPase_C_sf"/>
</dbReference>
<evidence type="ECO:0000259" key="7">
    <source>
        <dbReference type="PROSITE" id="PS50109"/>
    </source>
</evidence>
<keyword evidence="9" id="KW-1185">Reference proteome</keyword>
<dbReference type="EMBL" id="RZNJ01000004">
    <property type="protein sequence ID" value="RUT30319.1"/>
    <property type="molecule type" value="Genomic_DNA"/>
</dbReference>
<sequence length="814" mass="87212">MRPESIRRRLGFAGLVAGPITLVSAAPALGQSFNAASITGAVPIALAIGAGAFALASMAVLRTLLRDGRQARRMAQEQVSGLRALVDEYEALLSGTRELTIVWAEAGTPPRLFGQANSLLAPGRTADSLLDFSSWLAEPEISRLNGALEALRREGRGFEQHLRTRDGRLIHVAGWVLGGGVALRLRPAFPQPEPAATPAEPASSAPARADGARAILAQLPEPAFLRDAAGRLIYANSAYHALATTLGRKGSPSAPPEILPAQLVNRPAPDAEPVPVTLGEGARYQLVELPFAGGRTGYLRALPAPSPADNALAHLGGIIDALATPIAIFNAGRELVQFNRAYAALWDLDPAWLATQPDERSILDRLRTMSMLPSEPDYHAWRERHLTAYQLTMPRESEPWHLPDGRTIQVIAAPAGPKGGVIYVFEDMTANLRLKSLNRALLDVQRSTLNALSEGVAVFGTNGRLTLSNPQLSALWKLPMAALGESPHIDQIAEAAHKAMPEDGAAIWRELKHAIIDLNPNRSDKSGRIARADGRLLEYAVVRLPDGQTMMTFLDVTESANYQRVLKERNDALITADRLKDAFVQNVSYELRSPLTNIIGFADLLSSEAVGTLNARQRAYTDYIRASSVTLGVLIDNILDLATVDAGIAELRPEPQDVHALVDKARAGLAATFPEVDGERSLNLVVSVEPGLPPLVADGTRIVQILYNLLSSAARFSEPGGEVRLTVGVRGERVLFIVEDEGAATSDEMRAALLDRVDSPAIAGRQRGAGLGLSIVKAFVNLHGGTLTLERRDPRGSRVIVSLPRDASLAGAAE</sequence>
<dbReference type="EC" id="2.7.13.3" evidence="2"/>
<dbReference type="Gene3D" id="3.30.565.10">
    <property type="entry name" value="Histidine kinase-like ATPase, C-terminal domain"/>
    <property type="match status" value="1"/>
</dbReference>
<evidence type="ECO:0000256" key="6">
    <source>
        <dbReference type="SAM" id="Phobius"/>
    </source>
</evidence>
<dbReference type="InterPro" id="IPR003594">
    <property type="entry name" value="HATPase_dom"/>
</dbReference>
<dbReference type="CDD" id="cd00082">
    <property type="entry name" value="HisKA"/>
    <property type="match status" value="1"/>
</dbReference>
<keyword evidence="3" id="KW-0597">Phosphoprotein</keyword>
<organism evidence="8 9">
    <name type="scientific">Arsenicitalea aurantiaca</name>
    <dbReference type="NCBI Taxonomy" id="1783274"/>
    <lineage>
        <taxon>Bacteria</taxon>
        <taxon>Pseudomonadati</taxon>
        <taxon>Pseudomonadota</taxon>
        <taxon>Alphaproteobacteria</taxon>
        <taxon>Hyphomicrobiales</taxon>
        <taxon>Devosiaceae</taxon>
        <taxon>Arsenicitalea</taxon>
    </lineage>
</organism>
<evidence type="ECO:0000256" key="4">
    <source>
        <dbReference type="ARBA" id="ARBA00022679"/>
    </source>
</evidence>
<dbReference type="InterPro" id="IPR004358">
    <property type="entry name" value="Sig_transdc_His_kin-like_C"/>
</dbReference>
<feature type="domain" description="Histidine kinase" evidence="7">
    <location>
        <begin position="586"/>
        <end position="807"/>
    </location>
</feature>
<dbReference type="GO" id="GO:0009927">
    <property type="term" value="F:histidine phosphotransfer kinase activity"/>
    <property type="evidence" value="ECO:0007669"/>
    <property type="project" value="TreeGrafter"/>
</dbReference>
<name>A0A433X8D2_9HYPH</name>
<dbReference type="Pfam" id="PF02518">
    <property type="entry name" value="HATPase_c"/>
    <property type="match status" value="1"/>
</dbReference>
<dbReference type="InterPro" id="IPR005467">
    <property type="entry name" value="His_kinase_dom"/>
</dbReference>
<dbReference type="Pfam" id="PF00512">
    <property type="entry name" value="HisKA"/>
    <property type="match status" value="1"/>
</dbReference>
<dbReference type="AlphaFoldDB" id="A0A433X8D2"/>
<dbReference type="PRINTS" id="PR00344">
    <property type="entry name" value="BCTRLSENSOR"/>
</dbReference>
<dbReference type="SUPFAM" id="SSF55874">
    <property type="entry name" value="ATPase domain of HSP90 chaperone/DNA topoisomerase II/histidine kinase"/>
    <property type="match status" value="1"/>
</dbReference>
<keyword evidence="6" id="KW-0812">Transmembrane</keyword>
<evidence type="ECO:0000256" key="3">
    <source>
        <dbReference type="ARBA" id="ARBA00022553"/>
    </source>
</evidence>
<dbReference type="SMART" id="SM00387">
    <property type="entry name" value="HATPase_c"/>
    <property type="match status" value="1"/>
</dbReference>
<keyword evidence="6" id="KW-1133">Transmembrane helix</keyword>
<dbReference type="InterPro" id="IPR036097">
    <property type="entry name" value="HisK_dim/P_sf"/>
</dbReference>
<dbReference type="Proteomes" id="UP000281547">
    <property type="component" value="Unassembled WGS sequence"/>
</dbReference>
<feature type="transmembrane region" description="Helical" evidence="6">
    <location>
        <begin position="41"/>
        <end position="65"/>
    </location>
</feature>
<protein>
    <recommendedName>
        <fullName evidence="2">histidine kinase</fullName>
        <ecNumber evidence="2">2.7.13.3</ecNumber>
    </recommendedName>
</protein>
<reference evidence="8 9" key="1">
    <citation type="journal article" date="2016" name="Int. J. Syst. Evol. Microbiol.">
        <title>Arsenicitalea aurantiaca gen. nov., sp. nov., a new member of the family Hyphomicrobiaceae, isolated from high-arsenic sediment.</title>
        <authorList>
            <person name="Mu Y."/>
            <person name="Zhou L."/>
            <person name="Zeng X.C."/>
            <person name="Liu L."/>
            <person name="Pan Y."/>
            <person name="Chen X."/>
            <person name="Wang J."/>
            <person name="Li S."/>
            <person name="Li W.J."/>
            <person name="Wang Y."/>
        </authorList>
    </citation>
    <scope>NUCLEOTIDE SEQUENCE [LARGE SCALE GENOMIC DNA]</scope>
    <source>
        <strain evidence="8 9">42-50</strain>
    </source>
</reference>
<evidence type="ECO:0000313" key="8">
    <source>
        <dbReference type="EMBL" id="RUT30319.1"/>
    </source>
</evidence>
<dbReference type="SMART" id="SM00388">
    <property type="entry name" value="HisKA"/>
    <property type="match status" value="1"/>
</dbReference>
<evidence type="ECO:0000256" key="1">
    <source>
        <dbReference type="ARBA" id="ARBA00000085"/>
    </source>
</evidence>
<dbReference type="PANTHER" id="PTHR43047">
    <property type="entry name" value="TWO-COMPONENT HISTIDINE PROTEIN KINASE"/>
    <property type="match status" value="1"/>
</dbReference>
<dbReference type="SUPFAM" id="SSF47384">
    <property type="entry name" value="Homodimeric domain of signal transducing histidine kinase"/>
    <property type="match status" value="1"/>
</dbReference>
<dbReference type="CDD" id="cd00075">
    <property type="entry name" value="HATPase"/>
    <property type="match status" value="1"/>
</dbReference>
<dbReference type="Gene3D" id="1.10.287.130">
    <property type="match status" value="1"/>
</dbReference>
<proteinExistence type="predicted"/>
<comment type="catalytic activity">
    <reaction evidence="1">
        <text>ATP + protein L-histidine = ADP + protein N-phospho-L-histidine.</text>
        <dbReference type="EC" id="2.7.13.3"/>
    </reaction>
</comment>
<keyword evidence="5" id="KW-0418">Kinase</keyword>
<evidence type="ECO:0000313" key="9">
    <source>
        <dbReference type="Proteomes" id="UP000281547"/>
    </source>
</evidence>
<dbReference type="InterPro" id="IPR003661">
    <property type="entry name" value="HisK_dim/P_dom"/>
</dbReference>
<gene>
    <name evidence="8" type="ORF">EMQ25_13495</name>
</gene>
<evidence type="ECO:0000256" key="5">
    <source>
        <dbReference type="ARBA" id="ARBA00022777"/>
    </source>
</evidence>